<dbReference type="InterPro" id="IPR018044">
    <property type="entry name" value="Peptidase_S11"/>
</dbReference>
<comment type="similarity">
    <text evidence="1 9">Belongs to the peptidase S11 family.</text>
</comment>
<dbReference type="Proteomes" id="UP000198749">
    <property type="component" value="Unassembled WGS sequence"/>
</dbReference>
<evidence type="ECO:0000256" key="8">
    <source>
        <dbReference type="PIRSR" id="PIRSR618044-2"/>
    </source>
</evidence>
<evidence type="ECO:0000256" key="1">
    <source>
        <dbReference type="ARBA" id="ARBA00007164"/>
    </source>
</evidence>
<evidence type="ECO:0000256" key="7">
    <source>
        <dbReference type="PIRSR" id="PIRSR618044-1"/>
    </source>
</evidence>
<dbReference type="GO" id="GO:0009252">
    <property type="term" value="P:peptidoglycan biosynthetic process"/>
    <property type="evidence" value="ECO:0007669"/>
    <property type="project" value="UniProtKB-KW"/>
</dbReference>
<proteinExistence type="inferred from homology"/>
<evidence type="ECO:0000259" key="10">
    <source>
        <dbReference type="Pfam" id="PF00768"/>
    </source>
</evidence>
<dbReference type="RefSeq" id="WP_245756620.1">
    <property type="nucleotide sequence ID" value="NZ_AP025284.1"/>
</dbReference>
<feature type="domain" description="Peptidase S11 D-alanyl-D-alanine carboxypeptidase A N-terminal" evidence="10">
    <location>
        <begin position="74"/>
        <end position="299"/>
    </location>
</feature>
<evidence type="ECO:0000256" key="3">
    <source>
        <dbReference type="ARBA" id="ARBA00022801"/>
    </source>
</evidence>
<keyword evidence="2" id="KW-0732">Signal</keyword>
<evidence type="ECO:0000256" key="6">
    <source>
        <dbReference type="ARBA" id="ARBA00023316"/>
    </source>
</evidence>
<dbReference type="InterPro" id="IPR012338">
    <property type="entry name" value="Beta-lactam/transpept-like"/>
</dbReference>
<dbReference type="PANTHER" id="PTHR21581:SF26">
    <property type="entry name" value="D-ALANYL-D-ALANINE ENDOPEPTIDASE"/>
    <property type="match status" value="1"/>
</dbReference>
<dbReference type="STRING" id="355243.SAMN03080615_03469"/>
<dbReference type="InterPro" id="IPR001967">
    <property type="entry name" value="Peptidase_S11_N"/>
</dbReference>
<keyword evidence="5" id="KW-0573">Peptidoglycan synthesis</keyword>
<accession>A0A1H9KGD9</accession>
<dbReference type="PRINTS" id="PR00725">
    <property type="entry name" value="DADACBPTASE1"/>
</dbReference>
<gene>
    <name evidence="11" type="ORF">SAMN03080615_03469</name>
</gene>
<dbReference type="GO" id="GO:0009002">
    <property type="term" value="F:serine-type D-Ala-D-Ala carboxypeptidase activity"/>
    <property type="evidence" value="ECO:0007669"/>
    <property type="project" value="InterPro"/>
</dbReference>
<dbReference type="GO" id="GO:0071555">
    <property type="term" value="P:cell wall organization"/>
    <property type="evidence" value="ECO:0007669"/>
    <property type="project" value="UniProtKB-KW"/>
</dbReference>
<evidence type="ECO:0000256" key="4">
    <source>
        <dbReference type="ARBA" id="ARBA00022960"/>
    </source>
</evidence>
<dbReference type="EMBL" id="FOGB01000013">
    <property type="protein sequence ID" value="SEQ97987.1"/>
    <property type="molecule type" value="Genomic_DNA"/>
</dbReference>
<name>A0A1H9KGD9_9GAMM</name>
<evidence type="ECO:0000256" key="5">
    <source>
        <dbReference type="ARBA" id="ARBA00022984"/>
    </source>
</evidence>
<keyword evidence="3" id="KW-0378">Hydrolase</keyword>
<feature type="active site" description="Proton acceptor" evidence="7">
    <location>
        <position position="109"/>
    </location>
</feature>
<dbReference type="SUPFAM" id="SSF56601">
    <property type="entry name" value="beta-lactamase/transpeptidase-like"/>
    <property type="match status" value="1"/>
</dbReference>
<dbReference type="GO" id="GO:0008360">
    <property type="term" value="P:regulation of cell shape"/>
    <property type="evidence" value="ECO:0007669"/>
    <property type="project" value="UniProtKB-KW"/>
</dbReference>
<dbReference type="GO" id="GO:0006508">
    <property type="term" value="P:proteolysis"/>
    <property type="evidence" value="ECO:0007669"/>
    <property type="project" value="InterPro"/>
</dbReference>
<feature type="active site" evidence="7">
    <location>
        <position position="163"/>
    </location>
</feature>
<keyword evidence="12" id="KW-1185">Reference proteome</keyword>
<dbReference type="NCBIfam" id="NF008668">
    <property type="entry name" value="PRK11669.1"/>
    <property type="match status" value="1"/>
</dbReference>
<feature type="binding site" evidence="8">
    <location>
        <position position="270"/>
    </location>
    <ligand>
        <name>substrate</name>
    </ligand>
</feature>
<evidence type="ECO:0000256" key="2">
    <source>
        <dbReference type="ARBA" id="ARBA00022729"/>
    </source>
</evidence>
<dbReference type="Pfam" id="PF00768">
    <property type="entry name" value="Peptidase_S11"/>
    <property type="match status" value="1"/>
</dbReference>
<dbReference type="PANTHER" id="PTHR21581">
    <property type="entry name" value="D-ALANYL-D-ALANINE CARBOXYPEPTIDASE"/>
    <property type="match status" value="1"/>
</dbReference>
<dbReference type="Gene3D" id="3.40.710.10">
    <property type="entry name" value="DD-peptidase/beta-lactamase superfamily"/>
    <property type="match status" value="1"/>
</dbReference>
<evidence type="ECO:0000313" key="11">
    <source>
        <dbReference type="EMBL" id="SEQ97987.1"/>
    </source>
</evidence>
<keyword evidence="4" id="KW-0133">Cell shape</keyword>
<sequence>MKTISATPLSHNRNAEAKIAQWLANRLIQRLCLLICTVFLSFQPLPVSAQSAVAVQARAVSSTTQRLLNLDPEKIELASVSAAVVDNKTGAPLYKKHAELVLPIASITKLMTAMVTLDAGLSLSEKITFTETQKRANHNYYSRIRIGSELPRKDVIRIALMSSENLAASALGHSYPGGIKAFVNAMNRKARQLGMTHSHFVDSTGLSEANVSTASDLAIMVRAAASYPKISEYSKTRSYTARFSEPRYSLRYGNTNVLVHRKSWDIDVTKTGYLNEAGRCLVMMTRVNGRETVMVMLNSYGKRTPVGDAGRIKRWLTTGKSGKISSSAKHYQHQVLQQLIPEQLALH</sequence>
<evidence type="ECO:0000256" key="9">
    <source>
        <dbReference type="RuleBase" id="RU004016"/>
    </source>
</evidence>
<evidence type="ECO:0000313" key="12">
    <source>
        <dbReference type="Proteomes" id="UP000198749"/>
    </source>
</evidence>
<feature type="active site" description="Acyl-ester intermediate" evidence="7">
    <location>
        <position position="106"/>
    </location>
</feature>
<reference evidence="12" key="1">
    <citation type="submission" date="2016-10" db="EMBL/GenBank/DDBJ databases">
        <authorList>
            <person name="Varghese N."/>
            <person name="Submissions S."/>
        </authorList>
    </citation>
    <scope>NUCLEOTIDE SEQUENCE [LARGE SCALE GENOMIC DNA]</scope>
    <source>
        <strain evidence="12">DSM 18887</strain>
    </source>
</reference>
<dbReference type="AlphaFoldDB" id="A0A1H9KGD9"/>
<organism evidence="11 12">
    <name type="scientific">Amphritea atlantica</name>
    <dbReference type="NCBI Taxonomy" id="355243"/>
    <lineage>
        <taxon>Bacteria</taxon>
        <taxon>Pseudomonadati</taxon>
        <taxon>Pseudomonadota</taxon>
        <taxon>Gammaproteobacteria</taxon>
        <taxon>Oceanospirillales</taxon>
        <taxon>Oceanospirillaceae</taxon>
        <taxon>Amphritea</taxon>
    </lineage>
</organism>
<protein>
    <submittedName>
        <fullName evidence="11">D-alanyl-D-alanine endopeptidase (Penicillin-binding protein 7)</fullName>
    </submittedName>
</protein>
<keyword evidence="6" id="KW-0961">Cell wall biogenesis/degradation</keyword>